<reference evidence="11 12" key="1">
    <citation type="journal article" date="2024" name="IMA Fungus">
        <title>IMA Genome - F19 : A genome assembly and annotation guide to empower mycologists, including annotated draft genome sequences of Ceratocystis pirilliformis, Diaporthe australafricana, Fusarium ophioides, Paecilomyces lecythidis, and Sporothrix stenoceras.</title>
        <authorList>
            <person name="Aylward J."/>
            <person name="Wilson A.M."/>
            <person name="Visagie C.M."/>
            <person name="Spraker J."/>
            <person name="Barnes I."/>
            <person name="Buitendag C."/>
            <person name="Ceriani C."/>
            <person name="Del Mar Angel L."/>
            <person name="du Plessis D."/>
            <person name="Fuchs T."/>
            <person name="Gasser K."/>
            <person name="Kramer D."/>
            <person name="Li W."/>
            <person name="Munsamy K."/>
            <person name="Piso A."/>
            <person name="Price J.L."/>
            <person name="Sonnekus B."/>
            <person name="Thomas C."/>
            <person name="van der Nest A."/>
            <person name="van Dijk A."/>
            <person name="van Heerden A."/>
            <person name="van Vuuren N."/>
            <person name="Yilmaz N."/>
            <person name="Duong T.A."/>
            <person name="van der Merwe N.A."/>
            <person name="Wingfield M.J."/>
            <person name="Wingfield B.D."/>
        </authorList>
    </citation>
    <scope>NUCLEOTIDE SEQUENCE [LARGE SCALE GENOMIC DNA]</scope>
    <source>
        <strain evidence="11 12">CMW 18167</strain>
    </source>
</reference>
<evidence type="ECO:0000313" key="12">
    <source>
        <dbReference type="Proteomes" id="UP001583193"/>
    </source>
</evidence>
<organism evidence="11 12">
    <name type="scientific">Paecilomyces lecythidis</name>
    <dbReference type="NCBI Taxonomy" id="3004212"/>
    <lineage>
        <taxon>Eukaryota</taxon>
        <taxon>Fungi</taxon>
        <taxon>Dikarya</taxon>
        <taxon>Ascomycota</taxon>
        <taxon>Pezizomycotina</taxon>
        <taxon>Eurotiomycetes</taxon>
        <taxon>Eurotiomycetidae</taxon>
        <taxon>Eurotiales</taxon>
        <taxon>Thermoascaceae</taxon>
        <taxon>Paecilomyces</taxon>
    </lineage>
</organism>
<dbReference type="SUPFAM" id="SSF54416">
    <property type="entry name" value="Amine oxidase N-terminal region"/>
    <property type="match status" value="2"/>
</dbReference>
<dbReference type="EMBL" id="JAVDPF010000054">
    <property type="protein sequence ID" value="KAL1866085.1"/>
    <property type="molecule type" value="Genomic_DNA"/>
</dbReference>
<evidence type="ECO:0000256" key="8">
    <source>
        <dbReference type="SAM" id="Phobius"/>
    </source>
</evidence>
<evidence type="ECO:0000256" key="4">
    <source>
        <dbReference type="ARBA" id="ARBA00022772"/>
    </source>
</evidence>
<keyword evidence="8" id="KW-1133">Transmembrane helix</keyword>
<dbReference type="InterPro" id="IPR016182">
    <property type="entry name" value="Cu_amine_oxidase_N-reg"/>
</dbReference>
<evidence type="ECO:0000259" key="10">
    <source>
        <dbReference type="Pfam" id="PF09248"/>
    </source>
</evidence>
<keyword evidence="3 7" id="KW-0479">Metal-binding</keyword>
<evidence type="ECO:0000313" key="11">
    <source>
        <dbReference type="EMBL" id="KAL1866085.1"/>
    </source>
</evidence>
<dbReference type="PANTHER" id="PTHR10638">
    <property type="entry name" value="COPPER AMINE OXIDASE"/>
    <property type="match status" value="1"/>
</dbReference>
<evidence type="ECO:0000256" key="6">
    <source>
        <dbReference type="ARBA" id="ARBA00023008"/>
    </source>
</evidence>
<keyword evidence="8" id="KW-0812">Transmembrane</keyword>
<accession>A0ABR3WRN4</accession>
<sequence>MPFYLRPRLFLWIGGVVVTSIAVYIFCQPSGIVLRQNIWADLTEAEAIEVLKYVHSASPELNLTAAINASLWDNFVHGIEVVHPNKEDALNFMAGISEHPPPRYARIAIHHGTSQEVYWDEYLLGPLPVSNETKIKPVEYHHRADLEHARNLVPDAASFKEWPYSIAQEVSDITQDLLQATINADGESNPDGLELTFRDPWVKDGHILRWCSFQRAGTRFGAGTLLPQGLYVKLDTTGRDPAKWKVLNWFYNGMLYNSTDEFRDAWRSPGFRKAPINRDGDWTRIEEPTSDVSSRDHPAPLMVHPGGARYQLYREAQYVSWMGFTFYWSFAQSTGVTLFDVRFRGERILYELGLQEAMSLYAGNDPIQGALAYLDSFFGMGRAMFELVPGYDCPIYADFMDTFIYDAERTQQRKRTICLFEYTADYPLQRHSTTFYVTISRNHYLVLRTTAVVGNYDYTVDYIFYLDGTIEFKVRASGYIQGAYFMPGESQEFGFRVHDQFATSMHDHIINFKVDLDIINSRNTLVKINIEPKTKSYSWSEGEPLSTMSLTRESISNETGFNWPANSETMYIVVNNETQNQWGENRGYRIMPGSGIGTPGHLVAKSPQSLGKSASWAFNDLWVTKQKDDEARSSSPRNAFNKDKPVVDFAQYVDGDNITQEDL</sequence>
<dbReference type="Gene3D" id="3.10.450.40">
    <property type="match status" value="2"/>
</dbReference>
<keyword evidence="4 7" id="KW-0801">TPQ</keyword>
<name>A0ABR3WRN4_9EURO</name>
<dbReference type="InterPro" id="IPR036460">
    <property type="entry name" value="Cu_amine_oxidase_C_sf"/>
</dbReference>
<comment type="PTM">
    <text evidence="7">Topaquinone (TPQ) is generated by copper-dependent autoxidation of a specific tyrosyl residue.</text>
</comment>
<dbReference type="Proteomes" id="UP001583193">
    <property type="component" value="Unassembled WGS sequence"/>
</dbReference>
<dbReference type="Pfam" id="PF09248">
    <property type="entry name" value="DUF1965"/>
    <property type="match status" value="1"/>
</dbReference>
<feature type="domain" description="Copper amine oxidase catalytic" evidence="9">
    <location>
        <begin position="302"/>
        <end position="663"/>
    </location>
</feature>
<evidence type="ECO:0000256" key="5">
    <source>
        <dbReference type="ARBA" id="ARBA00023002"/>
    </source>
</evidence>
<evidence type="ECO:0000259" key="9">
    <source>
        <dbReference type="Pfam" id="PF01179"/>
    </source>
</evidence>
<dbReference type="SUPFAM" id="SSF49998">
    <property type="entry name" value="Amine oxidase catalytic domain"/>
    <property type="match status" value="1"/>
</dbReference>
<evidence type="ECO:0000256" key="2">
    <source>
        <dbReference type="ARBA" id="ARBA00007983"/>
    </source>
</evidence>
<keyword evidence="12" id="KW-1185">Reference proteome</keyword>
<feature type="transmembrane region" description="Helical" evidence="8">
    <location>
        <begin position="9"/>
        <end position="26"/>
    </location>
</feature>
<evidence type="ECO:0000256" key="3">
    <source>
        <dbReference type="ARBA" id="ARBA00022723"/>
    </source>
</evidence>
<feature type="domain" description="DUF1965" evidence="10">
    <location>
        <begin position="224"/>
        <end position="287"/>
    </location>
</feature>
<gene>
    <name evidence="11" type="ORF">Plec18167_009177</name>
</gene>
<comment type="caution">
    <text evidence="11">The sequence shown here is derived from an EMBL/GenBank/DDBJ whole genome shotgun (WGS) entry which is preliminary data.</text>
</comment>
<dbReference type="PANTHER" id="PTHR10638:SF20">
    <property type="entry name" value="AMINE OXIDASE"/>
    <property type="match status" value="1"/>
</dbReference>
<comment type="cofactor">
    <cofactor evidence="1">
        <name>Cu cation</name>
        <dbReference type="ChEBI" id="CHEBI:23378"/>
    </cofactor>
</comment>
<dbReference type="EC" id="1.4.3.-" evidence="7"/>
<dbReference type="InterPro" id="IPR015798">
    <property type="entry name" value="Cu_amine_oxidase_C"/>
</dbReference>
<protein>
    <recommendedName>
        <fullName evidence="7">Amine oxidase</fullName>
        <ecNumber evidence="7">1.4.3.-</ecNumber>
    </recommendedName>
</protein>
<dbReference type="InterPro" id="IPR000269">
    <property type="entry name" value="Cu_amine_oxidase"/>
</dbReference>
<comment type="similarity">
    <text evidence="2 7">Belongs to the copper/topaquinone oxidase family.</text>
</comment>
<proteinExistence type="inferred from homology"/>
<dbReference type="PRINTS" id="PR00766">
    <property type="entry name" value="CUDAOXIDASE"/>
</dbReference>
<dbReference type="Pfam" id="PF01179">
    <property type="entry name" value="Cu_amine_oxid"/>
    <property type="match status" value="1"/>
</dbReference>
<evidence type="ECO:0000256" key="7">
    <source>
        <dbReference type="RuleBase" id="RU000672"/>
    </source>
</evidence>
<keyword evidence="5 7" id="KW-0560">Oxidoreductase</keyword>
<evidence type="ECO:0000256" key="1">
    <source>
        <dbReference type="ARBA" id="ARBA00001935"/>
    </source>
</evidence>
<keyword evidence="6 7" id="KW-0186">Copper</keyword>
<comment type="cofactor">
    <cofactor evidence="7">
        <name>Cu cation</name>
        <dbReference type="ChEBI" id="CHEBI:23378"/>
    </cofactor>
    <text evidence="7">Contains 1 topaquinone per subunit.</text>
</comment>
<dbReference type="InterPro" id="IPR015328">
    <property type="entry name" value="DUF1965"/>
</dbReference>
<dbReference type="Gene3D" id="2.70.98.20">
    <property type="entry name" value="Copper amine oxidase, catalytic domain"/>
    <property type="match status" value="1"/>
</dbReference>
<keyword evidence="8" id="KW-0472">Membrane</keyword>